<feature type="compositionally biased region" description="Low complexity" evidence="1">
    <location>
        <begin position="171"/>
        <end position="181"/>
    </location>
</feature>
<feature type="region of interest" description="Disordered" evidence="1">
    <location>
        <begin position="408"/>
        <end position="430"/>
    </location>
</feature>
<feature type="compositionally biased region" description="Gly residues" evidence="1">
    <location>
        <begin position="819"/>
        <end position="828"/>
    </location>
</feature>
<feature type="region of interest" description="Disordered" evidence="1">
    <location>
        <begin position="448"/>
        <end position="568"/>
    </location>
</feature>
<dbReference type="OrthoDB" id="5600002at2759"/>
<evidence type="ECO:0000256" key="1">
    <source>
        <dbReference type="SAM" id="MobiDB-lite"/>
    </source>
</evidence>
<sequence length="850" mass="85080">MSGEASPEDTVNPLSARIVGIDTQSATKRLRVADEAERSPQSAALVAKYSFTGAMDPLQLPEAHGQNQHGSYARNSTVLPRNLGVNISPGGDHMLSDEYAGFLTRSLKVVAEGHTTHSLTDNYQDNHYNGSRASESGNATTSASQTKSRSSEAGSPPTQTIAGHPRPPSTASAAAAAVADAKLSGGTRMPPPGQVPSHTANSNSAVAIPRTVPTQHASPGQPIGSPPMATSALVAANSFQTMQRLMSPPPPQPQSALPMASPMITNASAAQNDLRRASVVSMPYSLQAHGAPPGALQQRVGSTGPHQQQQQQQYPPSIARPQTMPANYGTPGMLPANPAELALHGAPGNFNHAAAAVAAAASGMVPGRNLGHAMANPAGFAHNQQQQQQQKQHHMQNFMAMPGIDQAGGTQQALAHSTPTPVHSGFQSPVDQQKFGTHQWQRQLLPQNNSAANPAQRRVDEGADGSSSQQNMAMSSPMPTPKHPPSLPGSHVSLPGKSSSTPTISNAPAPVGIGAAGTLTSPTSSAPSAPKKAPVKPKAKRMTKKASAKAAASNASAPVSSKALDSAASPHLAKQAAINNSGSSSKTNGSPALTKASSAAALVSSGNMHPAAATPSPSFSTIATTGVAATAALMSSNTNGMSLGPGLNASISDAESQINSITENAFSTLLSQRGNQAGIIQGGGVDLASAMGMNVEDLGLQLSGWFNDGPSAEALSEILNMGNIGAGSASTASNAAGEGQHGGASGVDGNQMLAYNINDPTAAFSGFINGGAPGAGGGNGSGVSVAAAAGLSSSLSMAMPIPITMAMAAPPVSSSNAAGNGGGGGGLNVDGSGSSAGMFSPTTATSNHNL</sequence>
<organism evidence="2 3">
    <name type="scientific">Coemansia erecta</name>
    <dbReference type="NCBI Taxonomy" id="147472"/>
    <lineage>
        <taxon>Eukaryota</taxon>
        <taxon>Fungi</taxon>
        <taxon>Fungi incertae sedis</taxon>
        <taxon>Zoopagomycota</taxon>
        <taxon>Kickxellomycotina</taxon>
        <taxon>Kickxellomycetes</taxon>
        <taxon>Kickxellales</taxon>
        <taxon>Kickxellaceae</taxon>
        <taxon>Coemansia</taxon>
    </lineage>
</organism>
<reference evidence="2" key="1">
    <citation type="submission" date="2022-07" db="EMBL/GenBank/DDBJ databases">
        <title>Phylogenomic reconstructions and comparative analyses of Kickxellomycotina fungi.</title>
        <authorList>
            <person name="Reynolds N.K."/>
            <person name="Stajich J.E."/>
            <person name="Barry K."/>
            <person name="Grigoriev I.V."/>
            <person name="Crous P."/>
            <person name="Smith M.E."/>
        </authorList>
    </citation>
    <scope>NUCLEOTIDE SEQUENCE</scope>
    <source>
        <strain evidence="2">NBRC 32514</strain>
    </source>
</reference>
<proteinExistence type="predicted"/>
<feature type="compositionally biased region" description="Basic residues" evidence="1">
    <location>
        <begin position="533"/>
        <end position="547"/>
    </location>
</feature>
<evidence type="ECO:0000313" key="2">
    <source>
        <dbReference type="EMBL" id="KAJ1722988.1"/>
    </source>
</evidence>
<feature type="region of interest" description="Disordered" evidence="1">
    <location>
        <begin position="286"/>
        <end position="329"/>
    </location>
</feature>
<feature type="region of interest" description="Disordered" evidence="1">
    <location>
        <begin position="819"/>
        <end position="850"/>
    </location>
</feature>
<feature type="compositionally biased region" description="Pro residues" evidence="1">
    <location>
        <begin position="478"/>
        <end position="487"/>
    </location>
</feature>
<evidence type="ECO:0000313" key="3">
    <source>
        <dbReference type="Proteomes" id="UP001149813"/>
    </source>
</evidence>
<feature type="compositionally biased region" description="Low complexity" evidence="1">
    <location>
        <begin position="521"/>
        <end position="532"/>
    </location>
</feature>
<feature type="compositionally biased region" description="Polar residues" evidence="1">
    <location>
        <begin position="465"/>
        <end position="474"/>
    </location>
</feature>
<accession>A0A9W7Y2G3</accession>
<feature type="compositionally biased region" description="Low complexity" evidence="1">
    <location>
        <begin position="548"/>
        <end position="563"/>
    </location>
</feature>
<dbReference type="AlphaFoldDB" id="A0A9W7Y2G3"/>
<gene>
    <name evidence="2" type="ORF">LPJ53_002654</name>
</gene>
<keyword evidence="3" id="KW-1185">Reference proteome</keyword>
<feature type="compositionally biased region" description="Polar residues" evidence="1">
    <location>
        <begin position="840"/>
        <end position="850"/>
    </location>
</feature>
<dbReference type="Proteomes" id="UP001149813">
    <property type="component" value="Unassembled WGS sequence"/>
</dbReference>
<dbReference type="EMBL" id="JANBOJ010000086">
    <property type="protein sequence ID" value="KAJ1722988.1"/>
    <property type="molecule type" value="Genomic_DNA"/>
</dbReference>
<comment type="caution">
    <text evidence="2">The sequence shown here is derived from an EMBL/GenBank/DDBJ whole genome shotgun (WGS) entry which is preliminary data.</text>
</comment>
<feature type="compositionally biased region" description="Polar residues" evidence="1">
    <location>
        <begin position="496"/>
        <end position="506"/>
    </location>
</feature>
<name>A0A9W7Y2G3_9FUNG</name>
<feature type="compositionally biased region" description="Polar residues" evidence="1">
    <location>
        <begin position="118"/>
        <end position="161"/>
    </location>
</feature>
<feature type="region of interest" description="Disordered" evidence="1">
    <location>
        <begin position="118"/>
        <end position="202"/>
    </location>
</feature>
<protein>
    <submittedName>
        <fullName evidence="2">Uncharacterized protein</fullName>
    </submittedName>
</protein>